<sequence length="461" mass="49919">MQYRDDGDLCIADVALSAPPDLLSLAYRNPERYPFLLESSAGAVMAQRGEGANHSRYDLLLAFPGKALEIGDRPFGSSFFDTLDAYAATEKRTAVPGLPFVGGWFIYLAYEMAARVEPTLDLPRASDAVLPEALAVRCPAAIIHDRQESRLHVICEANDRERLELMLGDLDAASPTPDARPLTADWQAPCTDGYLRNVAAARELIHAGDVFQVNLSHAWHGYLANPVPPAGVYAALRAANPAPFSGLIQWRAGALVCSSPERLVQIEDGVAQTRPIAGTRARTPGTDDDMTRELLAHPKERAEHIMLIDLERNDLGRICEPGSIQVDELMTSESYAHVHHIVSNVRGRLAPGVGPGRALAAVFPGGTITGCPKVRCMQIIAELEQDGRGAYTGSIGYLSRCGRLDSNIVIRSLSQRKNTLTLRTGAGVVADSVPDNELEETHVKARGVLRSFVNRQGNAYG</sequence>
<protein>
    <submittedName>
        <fullName evidence="3">Aminodeoxychorismate synthase component I</fullName>
        <ecNumber evidence="3">2.6.1.85</ecNumber>
    </submittedName>
</protein>
<evidence type="ECO:0000313" key="3">
    <source>
        <dbReference type="EMBL" id="MFC3104365.1"/>
    </source>
</evidence>
<dbReference type="EC" id="2.6.1.85" evidence="3"/>
<dbReference type="PRINTS" id="PR00095">
    <property type="entry name" value="ANTSNTHASEI"/>
</dbReference>
<gene>
    <name evidence="3" type="ORF">ACFOSU_10745</name>
</gene>
<dbReference type="RefSeq" id="WP_380689416.1">
    <property type="nucleotide sequence ID" value="NZ_JBHRSS010000004.1"/>
</dbReference>
<dbReference type="EMBL" id="JBHRSS010000004">
    <property type="protein sequence ID" value="MFC3104365.1"/>
    <property type="molecule type" value="Genomic_DNA"/>
</dbReference>
<keyword evidence="3" id="KW-0032">Aminotransferase</keyword>
<reference evidence="4" key="1">
    <citation type="journal article" date="2019" name="Int. J. Syst. Evol. Microbiol.">
        <title>The Global Catalogue of Microorganisms (GCM) 10K type strain sequencing project: providing services to taxonomists for standard genome sequencing and annotation.</title>
        <authorList>
            <consortium name="The Broad Institute Genomics Platform"/>
            <consortium name="The Broad Institute Genome Sequencing Center for Infectious Disease"/>
            <person name="Wu L."/>
            <person name="Ma J."/>
        </authorList>
    </citation>
    <scope>NUCLEOTIDE SEQUENCE [LARGE SCALE GENOMIC DNA]</scope>
    <source>
        <strain evidence="4">KCTC 52640</strain>
    </source>
</reference>
<dbReference type="GO" id="GO:0046820">
    <property type="term" value="F:4-amino-4-deoxychorismate synthase activity"/>
    <property type="evidence" value="ECO:0007669"/>
    <property type="project" value="UniProtKB-EC"/>
</dbReference>
<dbReference type="Pfam" id="PF00425">
    <property type="entry name" value="Chorismate_bind"/>
    <property type="match status" value="1"/>
</dbReference>
<dbReference type="InterPro" id="IPR015890">
    <property type="entry name" value="Chorismate_C"/>
</dbReference>
<accession>A0ABV7ER89</accession>
<dbReference type="SUPFAM" id="SSF56322">
    <property type="entry name" value="ADC synthase"/>
    <property type="match status" value="1"/>
</dbReference>
<keyword evidence="4" id="KW-1185">Reference proteome</keyword>
<dbReference type="Pfam" id="PF04715">
    <property type="entry name" value="Anth_synt_I_N"/>
    <property type="match status" value="1"/>
</dbReference>
<dbReference type="PANTHER" id="PTHR11236:SF9">
    <property type="entry name" value="ANTHRANILATE SYNTHASE COMPONENT 1"/>
    <property type="match status" value="1"/>
</dbReference>
<dbReference type="InterPro" id="IPR019999">
    <property type="entry name" value="Anth_synth_I-like"/>
</dbReference>
<name>A0ABV7ER89_9GAMM</name>
<organism evidence="3 4">
    <name type="scientific">Salinisphaera aquimarina</name>
    <dbReference type="NCBI Taxonomy" id="2094031"/>
    <lineage>
        <taxon>Bacteria</taxon>
        <taxon>Pseudomonadati</taxon>
        <taxon>Pseudomonadota</taxon>
        <taxon>Gammaproteobacteria</taxon>
        <taxon>Salinisphaerales</taxon>
        <taxon>Salinisphaeraceae</taxon>
        <taxon>Salinisphaera</taxon>
    </lineage>
</organism>
<evidence type="ECO:0000259" key="2">
    <source>
        <dbReference type="Pfam" id="PF04715"/>
    </source>
</evidence>
<dbReference type="Gene3D" id="3.60.120.10">
    <property type="entry name" value="Anthranilate synthase"/>
    <property type="match status" value="1"/>
</dbReference>
<feature type="domain" description="Anthranilate synthase component I N-terminal" evidence="2">
    <location>
        <begin position="33"/>
        <end position="153"/>
    </location>
</feature>
<feature type="domain" description="Chorismate-utilising enzyme C-terminal" evidence="1">
    <location>
        <begin position="192"/>
        <end position="444"/>
    </location>
</feature>
<evidence type="ECO:0000313" key="4">
    <source>
        <dbReference type="Proteomes" id="UP001595462"/>
    </source>
</evidence>
<dbReference type="InterPro" id="IPR006805">
    <property type="entry name" value="Anth_synth_I_N"/>
</dbReference>
<keyword evidence="3" id="KW-0808">Transferase</keyword>
<evidence type="ECO:0000259" key="1">
    <source>
        <dbReference type="Pfam" id="PF00425"/>
    </source>
</evidence>
<comment type="caution">
    <text evidence="3">The sequence shown here is derived from an EMBL/GenBank/DDBJ whole genome shotgun (WGS) entry which is preliminary data.</text>
</comment>
<proteinExistence type="predicted"/>
<dbReference type="PANTHER" id="PTHR11236">
    <property type="entry name" value="AMINOBENZOATE/ANTHRANILATE SYNTHASE"/>
    <property type="match status" value="1"/>
</dbReference>
<dbReference type="NCBIfam" id="NF006563">
    <property type="entry name" value="PRK09070.1"/>
    <property type="match status" value="1"/>
</dbReference>
<dbReference type="InterPro" id="IPR005801">
    <property type="entry name" value="ADC_synthase"/>
</dbReference>
<dbReference type="Proteomes" id="UP001595462">
    <property type="component" value="Unassembled WGS sequence"/>
</dbReference>